<dbReference type="EMBL" id="BMAT01010758">
    <property type="protein sequence ID" value="GFR60132.1"/>
    <property type="molecule type" value="Genomic_DNA"/>
</dbReference>
<name>A0AAV4EGI1_9GAST</name>
<gene>
    <name evidence="2" type="ORF">ElyMa_005400700</name>
</gene>
<evidence type="ECO:0000313" key="2">
    <source>
        <dbReference type="EMBL" id="GFR60132.1"/>
    </source>
</evidence>
<dbReference type="AlphaFoldDB" id="A0AAV4EGI1"/>
<dbReference type="InterPro" id="IPR002557">
    <property type="entry name" value="Chitin-bd_dom"/>
</dbReference>
<sequence>MRSSSFLFIRLRFEVTETSSNNNSSNNIVTMSRLIKIISTVLTIFACSCNAYQFLWGLNKELNALCPQKDGASEVSVPNQCDVRNFIMCYNGQAIAINNCAANERFNRQKNACDFVDQVPLPNGCKENDKPSEKKCGQPGVTVEAVEDSCKFYYSCTTSGKEKMRCNP</sequence>
<dbReference type="SUPFAM" id="SSF57625">
    <property type="entry name" value="Invertebrate chitin-binding proteins"/>
    <property type="match status" value="1"/>
</dbReference>
<feature type="domain" description="Chitin-binding type-2" evidence="1">
    <location>
        <begin position="63"/>
        <end position="127"/>
    </location>
</feature>
<comment type="caution">
    <text evidence="2">The sequence shown here is derived from an EMBL/GenBank/DDBJ whole genome shotgun (WGS) entry which is preliminary data.</text>
</comment>
<evidence type="ECO:0000313" key="3">
    <source>
        <dbReference type="Proteomes" id="UP000762676"/>
    </source>
</evidence>
<dbReference type="Gene3D" id="2.170.140.10">
    <property type="entry name" value="Chitin binding domain"/>
    <property type="match status" value="1"/>
</dbReference>
<organism evidence="2 3">
    <name type="scientific">Elysia marginata</name>
    <dbReference type="NCBI Taxonomy" id="1093978"/>
    <lineage>
        <taxon>Eukaryota</taxon>
        <taxon>Metazoa</taxon>
        <taxon>Spiralia</taxon>
        <taxon>Lophotrochozoa</taxon>
        <taxon>Mollusca</taxon>
        <taxon>Gastropoda</taxon>
        <taxon>Heterobranchia</taxon>
        <taxon>Euthyneura</taxon>
        <taxon>Panpulmonata</taxon>
        <taxon>Sacoglossa</taxon>
        <taxon>Placobranchoidea</taxon>
        <taxon>Plakobranchidae</taxon>
        <taxon>Elysia</taxon>
    </lineage>
</organism>
<dbReference type="Pfam" id="PF01607">
    <property type="entry name" value="CBM_14"/>
    <property type="match status" value="1"/>
</dbReference>
<dbReference type="GO" id="GO:0005576">
    <property type="term" value="C:extracellular region"/>
    <property type="evidence" value="ECO:0007669"/>
    <property type="project" value="InterPro"/>
</dbReference>
<evidence type="ECO:0000259" key="1">
    <source>
        <dbReference type="PROSITE" id="PS50940"/>
    </source>
</evidence>
<dbReference type="InterPro" id="IPR036508">
    <property type="entry name" value="Chitin-bd_dom_sf"/>
</dbReference>
<proteinExistence type="predicted"/>
<keyword evidence="3" id="KW-1185">Reference proteome</keyword>
<protein>
    <recommendedName>
        <fullName evidence="1">Chitin-binding type-2 domain-containing protein</fullName>
    </recommendedName>
</protein>
<accession>A0AAV4EGI1</accession>
<reference evidence="2 3" key="1">
    <citation type="journal article" date="2021" name="Elife">
        <title>Chloroplast acquisition without the gene transfer in kleptoplastic sea slugs, Plakobranchus ocellatus.</title>
        <authorList>
            <person name="Maeda T."/>
            <person name="Takahashi S."/>
            <person name="Yoshida T."/>
            <person name="Shimamura S."/>
            <person name="Takaki Y."/>
            <person name="Nagai Y."/>
            <person name="Toyoda A."/>
            <person name="Suzuki Y."/>
            <person name="Arimoto A."/>
            <person name="Ishii H."/>
            <person name="Satoh N."/>
            <person name="Nishiyama T."/>
            <person name="Hasebe M."/>
            <person name="Maruyama T."/>
            <person name="Minagawa J."/>
            <person name="Obokata J."/>
            <person name="Shigenobu S."/>
        </authorList>
    </citation>
    <scope>NUCLEOTIDE SEQUENCE [LARGE SCALE GENOMIC DNA]</scope>
</reference>
<dbReference type="PROSITE" id="PS50940">
    <property type="entry name" value="CHIT_BIND_II"/>
    <property type="match status" value="1"/>
</dbReference>
<dbReference type="GO" id="GO:0008061">
    <property type="term" value="F:chitin binding"/>
    <property type="evidence" value="ECO:0007669"/>
    <property type="project" value="InterPro"/>
</dbReference>
<dbReference type="Proteomes" id="UP000762676">
    <property type="component" value="Unassembled WGS sequence"/>
</dbReference>